<dbReference type="Proteomes" id="UP000054217">
    <property type="component" value="Unassembled WGS sequence"/>
</dbReference>
<keyword evidence="2" id="KW-0479">Metal-binding</keyword>
<accession>A0A0C3P1D2</accession>
<dbReference type="HOGENOM" id="CLU_004962_0_5_1"/>
<evidence type="ECO:0000259" key="6">
    <source>
        <dbReference type="SMART" id="SM00156"/>
    </source>
</evidence>
<evidence type="ECO:0000256" key="4">
    <source>
        <dbReference type="ARBA" id="ARBA00023211"/>
    </source>
</evidence>
<keyword evidence="4" id="KW-0464">Manganese</keyword>
<dbReference type="EMBL" id="KN831989">
    <property type="protein sequence ID" value="KIO01301.1"/>
    <property type="molecule type" value="Genomic_DNA"/>
</dbReference>
<evidence type="ECO:0000256" key="1">
    <source>
        <dbReference type="ARBA" id="ARBA00013081"/>
    </source>
</evidence>
<dbReference type="PANTHER" id="PTHR45619">
    <property type="entry name" value="SERINE/THREONINE-PROTEIN PHOSPHATASE PP2A-RELATED"/>
    <property type="match status" value="1"/>
</dbReference>
<keyword evidence="8" id="KW-1185">Reference proteome</keyword>
<gene>
    <name evidence="7" type="ORF">M404DRAFT_28840</name>
</gene>
<evidence type="ECO:0000256" key="5">
    <source>
        <dbReference type="ARBA" id="ARBA00048336"/>
    </source>
</evidence>
<feature type="domain" description="Serine/threonine specific protein phosphatases" evidence="6">
    <location>
        <begin position="19"/>
        <end position="272"/>
    </location>
</feature>
<dbReference type="SUPFAM" id="SSF56300">
    <property type="entry name" value="Metallo-dependent phosphatases"/>
    <property type="match status" value="1"/>
</dbReference>
<reference evidence="8" key="2">
    <citation type="submission" date="2015-01" db="EMBL/GenBank/DDBJ databases">
        <title>Evolutionary Origins and Diversification of the Mycorrhizal Mutualists.</title>
        <authorList>
            <consortium name="DOE Joint Genome Institute"/>
            <consortium name="Mycorrhizal Genomics Consortium"/>
            <person name="Kohler A."/>
            <person name="Kuo A."/>
            <person name="Nagy L.G."/>
            <person name="Floudas D."/>
            <person name="Copeland A."/>
            <person name="Barry K.W."/>
            <person name="Cichocki N."/>
            <person name="Veneault-Fourrey C."/>
            <person name="LaButti K."/>
            <person name="Lindquist E.A."/>
            <person name="Lipzen A."/>
            <person name="Lundell T."/>
            <person name="Morin E."/>
            <person name="Murat C."/>
            <person name="Riley R."/>
            <person name="Ohm R."/>
            <person name="Sun H."/>
            <person name="Tunlid A."/>
            <person name="Henrissat B."/>
            <person name="Grigoriev I.V."/>
            <person name="Hibbett D.S."/>
            <person name="Martin F."/>
        </authorList>
    </citation>
    <scope>NUCLEOTIDE SEQUENCE [LARGE SCALE GENOMIC DNA]</scope>
    <source>
        <strain evidence="8">Marx 270</strain>
    </source>
</reference>
<dbReference type="EC" id="3.1.3.16" evidence="1"/>
<reference evidence="7 8" key="1">
    <citation type="submission" date="2014-04" db="EMBL/GenBank/DDBJ databases">
        <authorList>
            <consortium name="DOE Joint Genome Institute"/>
            <person name="Kuo A."/>
            <person name="Kohler A."/>
            <person name="Costa M.D."/>
            <person name="Nagy L.G."/>
            <person name="Floudas D."/>
            <person name="Copeland A."/>
            <person name="Barry K.W."/>
            <person name="Cichocki N."/>
            <person name="Veneault-Fourrey C."/>
            <person name="LaButti K."/>
            <person name="Lindquist E.A."/>
            <person name="Lipzen A."/>
            <person name="Lundell T."/>
            <person name="Morin E."/>
            <person name="Murat C."/>
            <person name="Sun H."/>
            <person name="Tunlid A."/>
            <person name="Henrissat B."/>
            <person name="Grigoriev I.V."/>
            <person name="Hibbett D.S."/>
            <person name="Martin F."/>
            <person name="Nordberg H.P."/>
            <person name="Cantor M.N."/>
            <person name="Hua S.X."/>
        </authorList>
    </citation>
    <scope>NUCLEOTIDE SEQUENCE [LARGE SCALE GENOMIC DNA]</scope>
    <source>
        <strain evidence="7 8">Marx 270</strain>
    </source>
</reference>
<evidence type="ECO:0000313" key="8">
    <source>
        <dbReference type="Proteomes" id="UP000054217"/>
    </source>
</evidence>
<proteinExistence type="predicted"/>
<evidence type="ECO:0000313" key="7">
    <source>
        <dbReference type="EMBL" id="KIO01301.1"/>
    </source>
</evidence>
<organism evidence="7 8">
    <name type="scientific">Pisolithus tinctorius Marx 270</name>
    <dbReference type="NCBI Taxonomy" id="870435"/>
    <lineage>
        <taxon>Eukaryota</taxon>
        <taxon>Fungi</taxon>
        <taxon>Dikarya</taxon>
        <taxon>Basidiomycota</taxon>
        <taxon>Agaricomycotina</taxon>
        <taxon>Agaricomycetes</taxon>
        <taxon>Agaricomycetidae</taxon>
        <taxon>Boletales</taxon>
        <taxon>Sclerodermatineae</taxon>
        <taxon>Pisolithaceae</taxon>
        <taxon>Pisolithus</taxon>
    </lineage>
</organism>
<dbReference type="InterPro" id="IPR029052">
    <property type="entry name" value="Metallo-depent_PP-like"/>
</dbReference>
<dbReference type="Gene3D" id="3.60.21.10">
    <property type="match status" value="1"/>
</dbReference>
<dbReference type="GO" id="GO:0004722">
    <property type="term" value="F:protein serine/threonine phosphatase activity"/>
    <property type="evidence" value="ECO:0007669"/>
    <property type="project" value="UniProtKB-EC"/>
</dbReference>
<evidence type="ECO:0000256" key="2">
    <source>
        <dbReference type="ARBA" id="ARBA00022723"/>
    </source>
</evidence>
<name>A0A0C3P1D2_PISTI</name>
<dbReference type="PRINTS" id="PR00114">
    <property type="entry name" value="STPHPHTASE"/>
</dbReference>
<dbReference type="SMART" id="SM00156">
    <property type="entry name" value="PP2Ac"/>
    <property type="match status" value="1"/>
</dbReference>
<dbReference type="InterPro" id="IPR047129">
    <property type="entry name" value="PPA2-like"/>
</dbReference>
<dbReference type="AlphaFoldDB" id="A0A0C3P1D2"/>
<protein>
    <recommendedName>
        <fullName evidence="1">protein-serine/threonine phosphatase</fullName>
        <ecNumber evidence="1">3.1.3.16</ecNumber>
    </recommendedName>
</protein>
<dbReference type="GO" id="GO:0046872">
    <property type="term" value="F:metal ion binding"/>
    <property type="evidence" value="ECO:0007669"/>
    <property type="project" value="UniProtKB-KW"/>
</dbReference>
<sequence>MTAYGPNKWIAQLMKCQHLPEQDMKILCDAVRAILLEESNIQPVSTPVTLCGDIHAQFWDLLELLREGSSLRQLVSHFVGGSVDWGPLQSGNRVIVLSTQSKASVPIIAWPIVHGHPVILTRSRCEEIMEVDKSSESIGFMTNANKNTEAPQRGKLAVTCSTISTSLHPSQIIDGETLYVHGALSEYTHSRPNSPSLKLESFDVTPTDLTWSDPDDINDRAVSPRGADRLFGGNVTQEFNHVNSLSLIAHAHQLVQEGYKYMFANAPSHHMVRT</sequence>
<comment type="catalytic activity">
    <reaction evidence="5">
        <text>O-phospho-L-threonyl-[protein] + H2O = L-threonyl-[protein] + phosphate</text>
        <dbReference type="Rhea" id="RHEA:47004"/>
        <dbReference type="Rhea" id="RHEA-COMP:11060"/>
        <dbReference type="Rhea" id="RHEA-COMP:11605"/>
        <dbReference type="ChEBI" id="CHEBI:15377"/>
        <dbReference type="ChEBI" id="CHEBI:30013"/>
        <dbReference type="ChEBI" id="CHEBI:43474"/>
        <dbReference type="ChEBI" id="CHEBI:61977"/>
        <dbReference type="EC" id="3.1.3.16"/>
    </reaction>
</comment>
<dbReference type="Pfam" id="PF00149">
    <property type="entry name" value="Metallophos"/>
    <property type="match status" value="1"/>
</dbReference>
<dbReference type="STRING" id="870435.A0A0C3P1D2"/>
<dbReference type="InterPro" id="IPR006186">
    <property type="entry name" value="Ser/Thr-sp_prot-phosphatase"/>
</dbReference>
<evidence type="ECO:0000256" key="3">
    <source>
        <dbReference type="ARBA" id="ARBA00022801"/>
    </source>
</evidence>
<dbReference type="InParanoid" id="A0A0C3P1D2"/>
<dbReference type="InterPro" id="IPR004843">
    <property type="entry name" value="Calcineurin-like_PHP"/>
</dbReference>
<keyword evidence="3" id="KW-0378">Hydrolase</keyword>